<keyword evidence="6" id="KW-0675">Receptor</keyword>
<evidence type="ECO:0000256" key="2">
    <source>
        <dbReference type="ARBA" id="ARBA00022475"/>
    </source>
</evidence>
<dbReference type="GO" id="GO:0007165">
    <property type="term" value="P:signal transduction"/>
    <property type="evidence" value="ECO:0007669"/>
    <property type="project" value="UniProtKB-KW"/>
</dbReference>
<evidence type="ECO:0000256" key="1">
    <source>
        <dbReference type="ARBA" id="ARBA00004651"/>
    </source>
</evidence>
<dbReference type="EMBL" id="JBBCAQ010000037">
    <property type="protein sequence ID" value="KAK7573750.1"/>
    <property type="molecule type" value="Genomic_DNA"/>
</dbReference>
<evidence type="ECO:0000256" key="5">
    <source>
        <dbReference type="ARBA" id="ARBA00023136"/>
    </source>
</evidence>
<dbReference type="GO" id="GO:0050909">
    <property type="term" value="P:sensory perception of taste"/>
    <property type="evidence" value="ECO:0007669"/>
    <property type="project" value="InterPro"/>
</dbReference>
<keyword evidence="2 6" id="KW-1003">Cell membrane</keyword>
<dbReference type="Pfam" id="PF08395">
    <property type="entry name" value="7tm_7"/>
    <property type="match status" value="1"/>
</dbReference>
<feature type="transmembrane region" description="Helical" evidence="6">
    <location>
        <begin position="37"/>
        <end position="60"/>
    </location>
</feature>
<organism evidence="7 8">
    <name type="scientific">Parthenolecanium corni</name>
    <dbReference type="NCBI Taxonomy" id="536013"/>
    <lineage>
        <taxon>Eukaryota</taxon>
        <taxon>Metazoa</taxon>
        <taxon>Ecdysozoa</taxon>
        <taxon>Arthropoda</taxon>
        <taxon>Hexapoda</taxon>
        <taxon>Insecta</taxon>
        <taxon>Pterygota</taxon>
        <taxon>Neoptera</taxon>
        <taxon>Paraneoptera</taxon>
        <taxon>Hemiptera</taxon>
        <taxon>Sternorrhyncha</taxon>
        <taxon>Coccoidea</taxon>
        <taxon>Coccidae</taxon>
        <taxon>Parthenolecanium</taxon>
    </lineage>
</organism>
<feature type="transmembrane region" description="Helical" evidence="6">
    <location>
        <begin position="327"/>
        <end position="347"/>
    </location>
</feature>
<reference evidence="7 8" key="1">
    <citation type="submission" date="2024-03" db="EMBL/GenBank/DDBJ databases">
        <title>Adaptation during the transition from Ophiocordyceps entomopathogen to insect associate is accompanied by gene loss and intensified selection.</title>
        <authorList>
            <person name="Ward C.M."/>
            <person name="Onetto C.A."/>
            <person name="Borneman A.R."/>
        </authorList>
    </citation>
    <scope>NUCLEOTIDE SEQUENCE [LARGE SCALE GENOMIC DNA]</scope>
    <source>
        <strain evidence="7">AWRI1</strain>
        <tissue evidence="7">Single Adult Female</tissue>
    </source>
</reference>
<dbReference type="GO" id="GO:0005886">
    <property type="term" value="C:plasma membrane"/>
    <property type="evidence" value="ECO:0007669"/>
    <property type="project" value="UniProtKB-SubCell"/>
</dbReference>
<keyword evidence="5 6" id="KW-0472">Membrane</keyword>
<dbReference type="InterPro" id="IPR013604">
    <property type="entry name" value="7TM_chemorcpt"/>
</dbReference>
<sequence>MNSNVDVFRNIRVIITISRIWGLVPCTVGNKFKKIVYFIYSLTVTFCFVYVCISFNVFTYQRIGRAAKNIRLLIKIIYVETTLRCVLLLAILLVNLIKCREFVRISAKFDNFDQLLKRKLHLQLPVNENLTFQCLYAGYTVFFGVYYCTQLYIGQNGLSLSVQWALLSNVYLIILAQFTILVRAFHTRFKLFNEFFANVNVLPLVRSENSRTYVNRLGHVAAFRGRNLNMLSQHKVKELHIIYLSMRDLLHEINGYYAFQILSIVCETVAILIASLSNVTFNIMGEDFSSKASGHMLTLLHCALRLLTITLMVHVAEGTAAEILSAATTYVIVLIQFQLAMSVTPGIKSKP</sequence>
<gene>
    <name evidence="7" type="ORF">V9T40_010941</name>
</gene>
<keyword evidence="3 6" id="KW-0812">Transmembrane</keyword>
<evidence type="ECO:0000256" key="6">
    <source>
        <dbReference type="RuleBase" id="RU363108"/>
    </source>
</evidence>
<feature type="transmembrane region" description="Helical" evidence="6">
    <location>
        <begin position="256"/>
        <end position="276"/>
    </location>
</feature>
<accession>A0AAN9T542</accession>
<proteinExistence type="inferred from homology"/>
<comment type="function">
    <text evidence="6">Gustatory receptor which mediates acceptance or avoidance behavior, depending on its substrates.</text>
</comment>
<keyword evidence="6" id="KW-0807">Transducer</keyword>
<dbReference type="Proteomes" id="UP001367676">
    <property type="component" value="Unassembled WGS sequence"/>
</dbReference>
<feature type="transmembrane region" description="Helical" evidence="6">
    <location>
        <begin position="130"/>
        <end position="152"/>
    </location>
</feature>
<evidence type="ECO:0000256" key="3">
    <source>
        <dbReference type="ARBA" id="ARBA00022692"/>
    </source>
</evidence>
<keyword evidence="8" id="KW-1185">Reference proteome</keyword>
<feature type="transmembrane region" description="Helical" evidence="6">
    <location>
        <begin position="164"/>
        <end position="185"/>
    </location>
</feature>
<name>A0AAN9T542_9HEMI</name>
<comment type="subcellular location">
    <subcellularLocation>
        <location evidence="1 6">Cell membrane</location>
        <topology evidence="1 6">Multi-pass membrane protein</topology>
    </subcellularLocation>
</comment>
<evidence type="ECO:0000313" key="7">
    <source>
        <dbReference type="EMBL" id="KAK7573750.1"/>
    </source>
</evidence>
<protein>
    <recommendedName>
        <fullName evidence="6">Gustatory receptor</fullName>
    </recommendedName>
</protein>
<keyword evidence="4 6" id="KW-1133">Transmembrane helix</keyword>
<evidence type="ECO:0000313" key="8">
    <source>
        <dbReference type="Proteomes" id="UP001367676"/>
    </source>
</evidence>
<feature type="transmembrane region" description="Helical" evidence="6">
    <location>
        <begin position="297"/>
        <end position="315"/>
    </location>
</feature>
<evidence type="ECO:0000256" key="4">
    <source>
        <dbReference type="ARBA" id="ARBA00022989"/>
    </source>
</evidence>
<dbReference type="AlphaFoldDB" id="A0AAN9T542"/>
<feature type="transmembrane region" description="Helical" evidence="6">
    <location>
        <begin position="72"/>
        <end position="97"/>
    </location>
</feature>
<comment type="similarity">
    <text evidence="6">Belongs to the insect chemoreceptor superfamily. Gustatory receptor (GR) family.</text>
</comment>
<comment type="caution">
    <text evidence="7">The sequence shown here is derived from an EMBL/GenBank/DDBJ whole genome shotgun (WGS) entry which is preliminary data.</text>
</comment>